<dbReference type="PANTHER" id="PTHR13887">
    <property type="entry name" value="GLUTATHIONE S-TRANSFERASE KAPPA"/>
    <property type="match status" value="1"/>
</dbReference>
<name>A0A160ILZ2_9BACL</name>
<dbReference type="GO" id="GO:0005737">
    <property type="term" value="C:cytoplasm"/>
    <property type="evidence" value="ECO:0007669"/>
    <property type="project" value="UniProtKB-SubCell"/>
</dbReference>
<evidence type="ECO:0000256" key="2">
    <source>
        <dbReference type="HAMAP-Rule" id="MF_02245"/>
    </source>
</evidence>
<evidence type="ECO:0000313" key="3">
    <source>
        <dbReference type="EMBL" id="ANC76660.1"/>
    </source>
</evidence>
<dbReference type="Proteomes" id="UP000076623">
    <property type="component" value="Chromosome"/>
</dbReference>
<dbReference type="STRING" id="1221500.ABE65_007545"/>
<dbReference type="InterPro" id="IPR036249">
    <property type="entry name" value="Thioredoxin-like_sf"/>
</dbReference>
<reference evidence="3 4" key="1">
    <citation type="submission" date="2016-04" db="EMBL/GenBank/DDBJ databases">
        <title>Complete genome sequence of Fictibacillus phosphorivorans G25-29, a strain toxic to nematodes.</title>
        <authorList>
            <person name="Zheng Z."/>
        </authorList>
    </citation>
    <scope>NUCLEOTIDE SEQUENCE [LARGE SCALE GENOMIC DNA]</scope>
    <source>
        <strain evidence="3 4">G25-29</strain>
    </source>
</reference>
<evidence type="ECO:0000256" key="1">
    <source>
        <dbReference type="ARBA" id="ARBA00022490"/>
    </source>
</evidence>
<proteinExistence type="inferred from homology"/>
<comment type="subcellular location">
    <subcellularLocation>
        <location evidence="2">Cytoplasm</location>
    </subcellularLocation>
</comment>
<dbReference type="HAMAP" id="MF_02245">
    <property type="entry name" value="Adapter_SpxH"/>
    <property type="match status" value="1"/>
</dbReference>
<dbReference type="GO" id="GO:0016853">
    <property type="term" value="F:isomerase activity"/>
    <property type="evidence" value="ECO:0007669"/>
    <property type="project" value="UniProtKB-KW"/>
</dbReference>
<dbReference type="RefSeq" id="WP_066393135.1">
    <property type="nucleotide sequence ID" value="NZ_CP015378.1"/>
</dbReference>
<protein>
    <recommendedName>
        <fullName evidence="2">ClpXP adapter protein SpxH</fullName>
    </recommendedName>
</protein>
<comment type="similarity">
    <text evidence="2">Belongs to the SpxH family.</text>
</comment>
<dbReference type="CDD" id="cd03025">
    <property type="entry name" value="DsbA_FrnE_like"/>
    <property type="match status" value="1"/>
</dbReference>
<dbReference type="InterPro" id="IPR046404">
    <property type="entry name" value="Adapter_SpxH"/>
</dbReference>
<evidence type="ECO:0000313" key="4">
    <source>
        <dbReference type="Proteomes" id="UP000076623"/>
    </source>
</evidence>
<dbReference type="SUPFAM" id="SSF52833">
    <property type="entry name" value="Thioredoxin-like"/>
    <property type="match status" value="1"/>
</dbReference>
<comment type="subunit">
    <text evidence="2">Interacts with Spx.</text>
</comment>
<keyword evidence="4" id="KW-1185">Reference proteome</keyword>
<dbReference type="KEGG" id="fpn:ABE65_007545"/>
<dbReference type="Gene3D" id="3.40.30.10">
    <property type="entry name" value="Glutaredoxin"/>
    <property type="match status" value="1"/>
</dbReference>
<keyword evidence="1 2" id="KW-0963">Cytoplasm</keyword>
<organism evidence="3 4">
    <name type="scientific">Fictibacillus phosphorivorans</name>
    <dbReference type="NCBI Taxonomy" id="1221500"/>
    <lineage>
        <taxon>Bacteria</taxon>
        <taxon>Bacillati</taxon>
        <taxon>Bacillota</taxon>
        <taxon>Bacilli</taxon>
        <taxon>Bacillales</taxon>
        <taxon>Fictibacillaceae</taxon>
        <taxon>Fictibacillus</taxon>
    </lineage>
</organism>
<gene>
    <name evidence="2" type="primary">spxH</name>
    <name evidence="3" type="ORF">ABE65_007545</name>
</gene>
<comment type="function">
    <text evidence="2">Adapter protein required for efficient degradation of Spx by ClpXP under non-stress conditions. Interaction with Spx stabilizes Spx and exposes the C-terminus of Spx for recognition and proteolysis by ClpXP.</text>
</comment>
<dbReference type="Pfam" id="PF13743">
    <property type="entry name" value="Thioredoxin_5"/>
    <property type="match status" value="1"/>
</dbReference>
<dbReference type="EMBL" id="CP015378">
    <property type="protein sequence ID" value="ANC76660.1"/>
    <property type="molecule type" value="Genomic_DNA"/>
</dbReference>
<sequence length="300" mass="34360">MLTLSNSNSFYDEQENNKPYACQKPLEIYSVIDPLCPECWSLEPVLKKLQVQYGHYFTLRHFVSGSLESLNTYVPRKKGINTAEQIAEKWEKTASISGMSCDGDVWLENPISAPHKATLAIKAAELQGKQQGMKFLRKLRENLFLNKQNIGNDDVLLDIARSVNLDEDEFLSDLSSEATIKALRCDLKFSQEMDVTQIPTLIVFNDKTDDDGIKISGCYSYEVYVEILKEMSDIPLEPSPLPELEEFLSSYSFVATKEVSVVYQISCEEAEKRLKRLVLQQKVERVPVKYGTFWRYLPNR</sequence>
<dbReference type="PANTHER" id="PTHR13887:SF47">
    <property type="entry name" value="CLPXP ADAPTER PROTEIN SPXH"/>
    <property type="match status" value="1"/>
</dbReference>
<accession>A0A160ILZ2</accession>
<dbReference type="AlphaFoldDB" id="A0A160ILZ2"/>
<keyword evidence="3" id="KW-0413">Isomerase</keyword>